<feature type="region of interest" description="Disordered" evidence="3">
    <location>
        <begin position="1"/>
        <end position="53"/>
    </location>
</feature>
<dbReference type="PANTHER" id="PTHR46052:SF1">
    <property type="entry name" value="PHOSDUCIN-LIKE PROTEIN"/>
    <property type="match status" value="1"/>
</dbReference>
<organism evidence="5 6">
    <name type="scientific">Mesorhabditis belari</name>
    <dbReference type="NCBI Taxonomy" id="2138241"/>
    <lineage>
        <taxon>Eukaryota</taxon>
        <taxon>Metazoa</taxon>
        <taxon>Ecdysozoa</taxon>
        <taxon>Nematoda</taxon>
        <taxon>Chromadorea</taxon>
        <taxon>Rhabditida</taxon>
        <taxon>Rhabditina</taxon>
        <taxon>Rhabditomorpha</taxon>
        <taxon>Rhabditoidea</taxon>
        <taxon>Rhabditidae</taxon>
        <taxon>Mesorhabditinae</taxon>
        <taxon>Mesorhabditis</taxon>
    </lineage>
</organism>
<name>A0AAF3FFB8_9BILA</name>
<evidence type="ECO:0000259" key="4">
    <source>
        <dbReference type="Pfam" id="PF02114"/>
    </source>
</evidence>
<feature type="region of interest" description="Disordered" evidence="3">
    <location>
        <begin position="82"/>
        <end position="107"/>
    </location>
</feature>
<dbReference type="AlphaFoldDB" id="A0AAF3FFB8"/>
<dbReference type="InterPro" id="IPR036249">
    <property type="entry name" value="Thioredoxin-like_sf"/>
</dbReference>
<dbReference type="Gene3D" id="3.40.30.10">
    <property type="entry name" value="Glutaredoxin"/>
    <property type="match status" value="1"/>
</dbReference>
<feature type="compositionally biased region" description="Polar residues" evidence="3">
    <location>
        <begin position="38"/>
        <end position="52"/>
    </location>
</feature>
<evidence type="ECO:0000313" key="5">
    <source>
        <dbReference type="Proteomes" id="UP000887575"/>
    </source>
</evidence>
<reference evidence="6" key="1">
    <citation type="submission" date="2024-02" db="UniProtKB">
        <authorList>
            <consortium name="WormBaseParasite"/>
        </authorList>
    </citation>
    <scope>IDENTIFICATION</scope>
</reference>
<dbReference type="InterPro" id="IPR023196">
    <property type="entry name" value="Phosducin_N_dom_sf"/>
</dbReference>
<protein>
    <submittedName>
        <fullName evidence="6">Phosducin thioredoxin-like domain-containing protein</fullName>
    </submittedName>
</protein>
<feature type="domain" description="Phosducin" evidence="4">
    <location>
        <begin position="72"/>
        <end position="240"/>
    </location>
</feature>
<feature type="compositionally biased region" description="Basic and acidic residues" evidence="3">
    <location>
        <begin position="89"/>
        <end position="99"/>
    </location>
</feature>
<proteinExistence type="inferred from homology"/>
<dbReference type="InterPro" id="IPR024253">
    <property type="entry name" value="Phosducin_thioredoxin-like_dom"/>
</dbReference>
<evidence type="ECO:0000256" key="3">
    <source>
        <dbReference type="SAM" id="MobiDB-lite"/>
    </source>
</evidence>
<dbReference type="Proteomes" id="UP000887575">
    <property type="component" value="Unassembled WGS sequence"/>
</dbReference>
<dbReference type="InterPro" id="IPR001200">
    <property type="entry name" value="Phosducin"/>
</dbReference>
<comment type="similarity">
    <text evidence="1">Belongs to the phosducin family.</text>
</comment>
<dbReference type="CDD" id="cd02987">
    <property type="entry name" value="Phd_like_Phd"/>
    <property type="match status" value="1"/>
</dbReference>
<evidence type="ECO:0000256" key="1">
    <source>
        <dbReference type="ARBA" id="ARBA00009686"/>
    </source>
</evidence>
<dbReference type="Pfam" id="PF02114">
    <property type="entry name" value="Phosducin"/>
    <property type="match status" value="1"/>
</dbReference>
<accession>A0AAF3FFB8</accession>
<dbReference type="SUPFAM" id="SSF52833">
    <property type="entry name" value="Thioredoxin-like"/>
    <property type="match status" value="1"/>
</dbReference>
<dbReference type="GO" id="GO:0008277">
    <property type="term" value="P:regulation of G protein-coupled receptor signaling pathway"/>
    <property type="evidence" value="ECO:0007669"/>
    <property type="project" value="InterPro"/>
</dbReference>
<evidence type="ECO:0000313" key="6">
    <source>
        <dbReference type="WBParaSite" id="MBELARI_LOCUS4593"/>
    </source>
</evidence>
<keyword evidence="5" id="KW-1185">Reference proteome</keyword>
<evidence type="ECO:0000256" key="2">
    <source>
        <dbReference type="ARBA" id="ARBA00022553"/>
    </source>
</evidence>
<dbReference type="Gene3D" id="1.10.168.10">
    <property type="entry name" value="Phosducin, domain 2"/>
    <property type="match status" value="1"/>
</dbReference>
<keyword evidence="2" id="KW-0597">Phosphoprotein</keyword>
<dbReference type="WBParaSite" id="MBELARI_LOCUS4593">
    <property type="protein sequence ID" value="MBELARI_LOCUS4593"/>
    <property type="gene ID" value="MBELARI_LOCUS4593"/>
</dbReference>
<sequence>MASLESKLLDGANAGYCSSSEGEDESGWKVSNDDDTHQQNVMRQLPGTSNTGAKGVLSDFQLFREEVMHHREQKNQQIVKQAQRGMMESSKEERERVQNGDDDDDETLENMRAKRLQEMRKALTGRIFEITDSKQYLEASESNTSSLILVMIYEPGHEGSEHLTHIFKILAADFPDAKFLRANAALLGTTKNFKTLALPTLQVFFNGALVGNFVCVDKQLPEEYTTFQLIQFLERKRILLRQNRYVEEIDEDDDYDSD</sequence>
<dbReference type="InterPro" id="IPR051499">
    <property type="entry name" value="Phosducin-like_reg"/>
</dbReference>
<dbReference type="PANTHER" id="PTHR46052">
    <property type="entry name" value="PHOSDUCIN-LIKE PROTEIN"/>
    <property type="match status" value="1"/>
</dbReference>